<dbReference type="InterPro" id="IPR036866">
    <property type="entry name" value="RibonucZ/Hydroxyglut_hydro"/>
</dbReference>
<name>A0A242M986_CABSO</name>
<dbReference type="GO" id="GO:0016740">
    <property type="term" value="F:transferase activity"/>
    <property type="evidence" value="ECO:0007669"/>
    <property type="project" value="TreeGrafter"/>
</dbReference>
<dbReference type="SUPFAM" id="SSF56281">
    <property type="entry name" value="Metallo-hydrolase/oxidoreductase"/>
    <property type="match status" value="1"/>
</dbReference>
<gene>
    <name evidence="2" type="ORF">PAMC26577_36945</name>
</gene>
<dbReference type="Pfam" id="PF00753">
    <property type="entry name" value="Lactamase_B"/>
    <property type="match status" value="1"/>
</dbReference>
<dbReference type="RefSeq" id="WP_086386718.1">
    <property type="nucleotide sequence ID" value="NZ_NBTZ01000156.1"/>
</dbReference>
<organism evidence="2 3">
    <name type="scientific">Caballeronia sordidicola</name>
    <name type="common">Burkholderia sordidicola</name>
    <dbReference type="NCBI Taxonomy" id="196367"/>
    <lineage>
        <taxon>Bacteria</taxon>
        <taxon>Pseudomonadati</taxon>
        <taxon>Pseudomonadota</taxon>
        <taxon>Betaproteobacteria</taxon>
        <taxon>Burkholderiales</taxon>
        <taxon>Burkholderiaceae</taxon>
        <taxon>Caballeronia</taxon>
    </lineage>
</organism>
<dbReference type="EMBL" id="NBTZ01000156">
    <property type="protein sequence ID" value="OTP67254.1"/>
    <property type="molecule type" value="Genomic_DNA"/>
</dbReference>
<feature type="domain" description="Metallo-beta-lactamase" evidence="1">
    <location>
        <begin position="55"/>
        <end position="267"/>
    </location>
</feature>
<evidence type="ECO:0000259" key="1">
    <source>
        <dbReference type="SMART" id="SM00849"/>
    </source>
</evidence>
<sequence>MSQLQMVDRIEIKVLVDNVTDSLSSTPHSVTREWSLLESRGMRLIGGGALCCANHGLSLLVTAYSGEKERTLLFDGGPVDYAVERNGIRMGVDFGAVEAIVLSHGHWDHAGGLPRALELISQGNDGTPVPLYLHPGMFELRGVRRPDGSVMPMAPVPLPQEWARLGAVPIVTTVEQLCLDNTFFISGEIPRVTAFEVGFPGHVRQPSGSETWDADPLLVDERFLACHVRDKGLILFSACSHAGIVNVLRQATEVFPNVKIHAVIGGLHLSGPNEAIISETVRDMGAFNVDVFVPAHCTGWRAVNAMVREYGESAVMPCAVGKMYVF</sequence>
<dbReference type="CDD" id="cd07713">
    <property type="entry name" value="DHPS-like_MBL-fold"/>
    <property type="match status" value="1"/>
</dbReference>
<dbReference type="PANTHER" id="PTHR13754:SF13">
    <property type="entry name" value="METALLO-BETA-LACTAMASE SUPERFAMILY PROTEIN (AFU_ORTHOLOGUE AFUA_3G07630)"/>
    <property type="match status" value="1"/>
</dbReference>
<dbReference type="PANTHER" id="PTHR13754">
    <property type="entry name" value="METALLO-BETA-LACTAMASE SUPERFAMILY PROTEIN"/>
    <property type="match status" value="1"/>
</dbReference>
<comment type="caution">
    <text evidence="2">The sequence shown here is derived from an EMBL/GenBank/DDBJ whole genome shotgun (WGS) entry which is preliminary data.</text>
</comment>
<dbReference type="Proteomes" id="UP000195221">
    <property type="component" value="Unassembled WGS sequence"/>
</dbReference>
<protein>
    <submittedName>
        <fullName evidence="2">7,8 dihydropteroate synthase (Methanopterin)</fullName>
    </submittedName>
</protein>
<dbReference type="Gene3D" id="3.60.15.10">
    <property type="entry name" value="Ribonuclease Z/Hydroxyacylglutathione hydrolase-like"/>
    <property type="match status" value="1"/>
</dbReference>
<evidence type="ECO:0000313" key="2">
    <source>
        <dbReference type="EMBL" id="OTP67254.1"/>
    </source>
</evidence>
<dbReference type="AlphaFoldDB" id="A0A242M986"/>
<dbReference type="SMART" id="SM00849">
    <property type="entry name" value="Lactamase_B"/>
    <property type="match status" value="1"/>
</dbReference>
<evidence type="ECO:0000313" key="3">
    <source>
        <dbReference type="Proteomes" id="UP000195221"/>
    </source>
</evidence>
<proteinExistence type="predicted"/>
<accession>A0A242M986</accession>
<dbReference type="InterPro" id="IPR041712">
    <property type="entry name" value="DHPS-like_MBL-fold"/>
</dbReference>
<reference evidence="2 3" key="1">
    <citation type="submission" date="2017-03" db="EMBL/GenBank/DDBJ databases">
        <title>Genome analysis of strain PAMC 26577.</title>
        <authorList>
            <person name="Oh H.-M."/>
            <person name="Yang J.-A."/>
        </authorList>
    </citation>
    <scope>NUCLEOTIDE SEQUENCE [LARGE SCALE GENOMIC DNA]</scope>
    <source>
        <strain evidence="2 3">PAMC 26577</strain>
    </source>
</reference>
<dbReference type="InterPro" id="IPR001279">
    <property type="entry name" value="Metallo-B-lactamas"/>
</dbReference>
<dbReference type="InterPro" id="IPR052926">
    <property type="entry name" value="Metallo-beta-lactamase_dom"/>
</dbReference>